<dbReference type="Gene3D" id="3.30.40.10">
    <property type="entry name" value="Zinc/RING finger domain, C3HC4 (zinc finger)"/>
    <property type="match status" value="1"/>
</dbReference>
<evidence type="ECO:0000256" key="5">
    <source>
        <dbReference type="SAM" id="MobiDB-lite"/>
    </source>
</evidence>
<accession>A0AAD5LAC5</accession>
<dbReference type="PANTHER" id="PTHR13510:SF44">
    <property type="entry name" value="RABENOSYN-5"/>
    <property type="match status" value="1"/>
</dbReference>
<evidence type="ECO:0000256" key="3">
    <source>
        <dbReference type="ARBA" id="ARBA00022833"/>
    </source>
</evidence>
<keyword evidence="2 4" id="KW-0863">Zinc-finger</keyword>
<keyword evidence="1" id="KW-0479">Metal-binding</keyword>
<reference evidence="7" key="1">
    <citation type="submission" date="2021-12" db="EMBL/GenBank/DDBJ databases">
        <title>Prjna785345.</title>
        <authorList>
            <person name="Rujirawat T."/>
            <person name="Krajaejun T."/>
        </authorList>
    </citation>
    <scope>NUCLEOTIDE SEQUENCE</scope>
    <source>
        <strain evidence="7">Pi057C3</strain>
    </source>
</reference>
<evidence type="ECO:0000256" key="1">
    <source>
        <dbReference type="ARBA" id="ARBA00022723"/>
    </source>
</evidence>
<dbReference type="AlphaFoldDB" id="A0AAD5LAC5"/>
<sequence length="525" mass="57791">MHDDLLYDNDALVGRFLRSNYFASENLAGDASLTWEQVQSGVAPVGLSSYVNSAVTSATRRSTMACCDVVVSTLDEATKAIAADSTLAYGRLETELVGADLVVDAEVLETLRARTKENPDSYVGLKHVTYRPGVAIGSAFPGEDYVLLETTGRDIDPDGFAFVFRMQRSVHLRGLFKHTDPLSPEEDGALTRRGFLHSSMIILSETKHHGMLRMQVWLDVELPAPATNQSEPLFSSFSSLHDALSLSLRYRRVIERQFSASIKDGATSAAVYANLNLLPMIKMRSSQCQVCERKFGLFSRRRHACEVCQTALCGTCARTSDVCNWKLCACCYTRNHGLFSRQVFGKLASSKLTRLSYLARKAPGFQSVRDKSSRATRGPMSSTSSVDELPSIDKDPRRTSASGSVCSSATYSSSSISSLSSEPALRSSMSFRETLRSTLTERDLILDSYPAPLGARPSTMLNPGPHHRKGGVQLLDEDSMFRLSVAAWRMAADDISVGRRSSCLQEVQEDVRPSFSRDDLDFRLC</sequence>
<dbReference type="GO" id="GO:0008270">
    <property type="term" value="F:zinc ion binding"/>
    <property type="evidence" value="ECO:0007669"/>
    <property type="project" value="UniProtKB-KW"/>
</dbReference>
<evidence type="ECO:0000256" key="2">
    <source>
        <dbReference type="ARBA" id="ARBA00022771"/>
    </source>
</evidence>
<dbReference type="InterPro" id="IPR011011">
    <property type="entry name" value="Znf_FYVE_PHD"/>
</dbReference>
<evidence type="ECO:0000256" key="4">
    <source>
        <dbReference type="PROSITE-ProRule" id="PRU00091"/>
    </source>
</evidence>
<dbReference type="PROSITE" id="PS50178">
    <property type="entry name" value="ZF_FYVE"/>
    <property type="match status" value="1"/>
</dbReference>
<name>A0AAD5LAC5_PYTIN</name>
<evidence type="ECO:0000313" key="7">
    <source>
        <dbReference type="EMBL" id="KAJ0391920.1"/>
    </source>
</evidence>
<proteinExistence type="predicted"/>
<dbReference type="InterPro" id="IPR013083">
    <property type="entry name" value="Znf_RING/FYVE/PHD"/>
</dbReference>
<evidence type="ECO:0000259" key="6">
    <source>
        <dbReference type="PROSITE" id="PS50178"/>
    </source>
</evidence>
<dbReference type="SUPFAM" id="SSF57903">
    <property type="entry name" value="FYVE/PHD zinc finger"/>
    <property type="match status" value="1"/>
</dbReference>
<dbReference type="Proteomes" id="UP001209570">
    <property type="component" value="Unassembled WGS sequence"/>
</dbReference>
<feature type="compositionally biased region" description="Low complexity" evidence="5">
    <location>
        <begin position="400"/>
        <end position="416"/>
    </location>
</feature>
<keyword evidence="3" id="KW-0862">Zinc</keyword>
<evidence type="ECO:0000313" key="8">
    <source>
        <dbReference type="Proteomes" id="UP001209570"/>
    </source>
</evidence>
<organism evidence="7 8">
    <name type="scientific">Pythium insidiosum</name>
    <name type="common">Pythiosis disease agent</name>
    <dbReference type="NCBI Taxonomy" id="114742"/>
    <lineage>
        <taxon>Eukaryota</taxon>
        <taxon>Sar</taxon>
        <taxon>Stramenopiles</taxon>
        <taxon>Oomycota</taxon>
        <taxon>Peronosporomycetes</taxon>
        <taxon>Pythiales</taxon>
        <taxon>Pythiaceae</taxon>
        <taxon>Pythium</taxon>
    </lineage>
</organism>
<comment type="caution">
    <text evidence="7">The sequence shown here is derived from an EMBL/GenBank/DDBJ whole genome shotgun (WGS) entry which is preliminary data.</text>
</comment>
<dbReference type="CDD" id="cd00065">
    <property type="entry name" value="FYVE_like_SF"/>
    <property type="match status" value="1"/>
</dbReference>
<dbReference type="InterPro" id="IPR017455">
    <property type="entry name" value="Znf_FYVE-rel"/>
</dbReference>
<dbReference type="InterPro" id="IPR052727">
    <property type="entry name" value="Rab4/Rab5_effector"/>
</dbReference>
<dbReference type="EMBL" id="JAKCXM010000785">
    <property type="protein sequence ID" value="KAJ0391920.1"/>
    <property type="molecule type" value="Genomic_DNA"/>
</dbReference>
<keyword evidence="8" id="KW-1185">Reference proteome</keyword>
<gene>
    <name evidence="7" type="ORF">P43SY_010581</name>
</gene>
<feature type="region of interest" description="Disordered" evidence="5">
    <location>
        <begin position="368"/>
        <end position="416"/>
    </location>
</feature>
<dbReference type="PANTHER" id="PTHR13510">
    <property type="entry name" value="FYVE-FINGER-CONTAINING RAB5 EFFECTOR PROTEIN RABENOSYN-5-RELATED"/>
    <property type="match status" value="1"/>
</dbReference>
<feature type="domain" description="FYVE-type" evidence="6">
    <location>
        <begin position="282"/>
        <end position="336"/>
    </location>
</feature>
<protein>
    <recommendedName>
        <fullName evidence="6">FYVE-type domain-containing protein</fullName>
    </recommendedName>
</protein>